<feature type="domain" description="Histidine kinase" evidence="14">
    <location>
        <begin position="283"/>
        <end position="504"/>
    </location>
</feature>
<dbReference type="CDD" id="cd00082">
    <property type="entry name" value="HisKA"/>
    <property type="match status" value="1"/>
</dbReference>
<dbReference type="Pfam" id="PF02518">
    <property type="entry name" value="HATPase_c"/>
    <property type="match status" value="1"/>
</dbReference>
<reference evidence="17 18" key="1">
    <citation type="submission" date="2024-04" db="EMBL/GenBank/DDBJ databases">
        <title>Novel genus in family Flammeovirgaceae.</title>
        <authorList>
            <person name="Nguyen T.H."/>
            <person name="Vuong T.Q."/>
            <person name="Le H."/>
            <person name="Kim S.-G."/>
        </authorList>
    </citation>
    <scope>NUCLEOTIDE SEQUENCE [LARGE SCALE GENOMIC DNA]</scope>
    <source>
        <strain evidence="17 18">JCM 23209</strain>
    </source>
</reference>
<keyword evidence="5" id="KW-0808">Transferase</keyword>
<dbReference type="PROSITE" id="PS50885">
    <property type="entry name" value="HAMP"/>
    <property type="match status" value="1"/>
</dbReference>
<feature type="modified residue" description="4-aspartylphosphate" evidence="12">
    <location>
        <position position="584"/>
    </location>
</feature>
<keyword evidence="9" id="KW-0902">Two-component regulatory system</keyword>
<evidence type="ECO:0000256" key="7">
    <source>
        <dbReference type="ARBA" id="ARBA00022777"/>
    </source>
</evidence>
<evidence type="ECO:0000259" key="16">
    <source>
        <dbReference type="PROSITE" id="PS50885"/>
    </source>
</evidence>
<dbReference type="EMBL" id="JBDKWZ010000011">
    <property type="protein sequence ID" value="MEN7549908.1"/>
    <property type="molecule type" value="Genomic_DNA"/>
</dbReference>
<dbReference type="SUPFAM" id="SSF47384">
    <property type="entry name" value="Homodimeric domain of signal transducing histidine kinase"/>
    <property type="match status" value="1"/>
</dbReference>
<evidence type="ECO:0000313" key="18">
    <source>
        <dbReference type="Proteomes" id="UP001403385"/>
    </source>
</evidence>
<dbReference type="Gene3D" id="1.10.287.130">
    <property type="match status" value="1"/>
</dbReference>
<comment type="subunit">
    <text evidence="10">At low DSF concentrations, interacts with RpfF.</text>
</comment>
<evidence type="ECO:0000259" key="14">
    <source>
        <dbReference type="PROSITE" id="PS50109"/>
    </source>
</evidence>
<evidence type="ECO:0000256" key="8">
    <source>
        <dbReference type="ARBA" id="ARBA00022840"/>
    </source>
</evidence>
<dbReference type="InterPro" id="IPR004358">
    <property type="entry name" value="Sig_transdc_His_kin-like_C"/>
</dbReference>
<evidence type="ECO:0000313" key="17">
    <source>
        <dbReference type="EMBL" id="MEN7549908.1"/>
    </source>
</evidence>
<dbReference type="SMART" id="SM00388">
    <property type="entry name" value="HisKA"/>
    <property type="match status" value="1"/>
</dbReference>
<evidence type="ECO:0000256" key="5">
    <source>
        <dbReference type="ARBA" id="ARBA00022679"/>
    </source>
</evidence>
<feature type="domain" description="HAMP" evidence="16">
    <location>
        <begin position="208"/>
        <end position="261"/>
    </location>
</feature>
<dbReference type="RefSeq" id="WP_346822687.1">
    <property type="nucleotide sequence ID" value="NZ_JBDKWZ010000011.1"/>
</dbReference>
<dbReference type="PROSITE" id="PS50110">
    <property type="entry name" value="RESPONSE_REGULATORY"/>
    <property type="match status" value="1"/>
</dbReference>
<evidence type="ECO:0000256" key="13">
    <source>
        <dbReference type="SAM" id="Phobius"/>
    </source>
</evidence>
<comment type="caution">
    <text evidence="17">The sequence shown here is derived from an EMBL/GenBank/DDBJ whole genome shotgun (WGS) entry which is preliminary data.</text>
</comment>
<dbReference type="InterPro" id="IPR003660">
    <property type="entry name" value="HAMP_dom"/>
</dbReference>
<keyword evidence="18" id="KW-1185">Reference proteome</keyword>
<proteinExistence type="predicted"/>
<dbReference type="PANTHER" id="PTHR45339:SF1">
    <property type="entry name" value="HYBRID SIGNAL TRANSDUCTION HISTIDINE KINASE J"/>
    <property type="match status" value="1"/>
</dbReference>
<dbReference type="InterPro" id="IPR036097">
    <property type="entry name" value="HisK_dim/P_sf"/>
</dbReference>
<feature type="transmembrane region" description="Helical" evidence="13">
    <location>
        <begin position="14"/>
        <end position="36"/>
    </location>
</feature>
<dbReference type="GO" id="GO:0016020">
    <property type="term" value="C:membrane"/>
    <property type="evidence" value="ECO:0007669"/>
    <property type="project" value="UniProtKB-SubCell"/>
</dbReference>
<keyword evidence="13" id="KW-0812">Transmembrane</keyword>
<evidence type="ECO:0000256" key="4">
    <source>
        <dbReference type="ARBA" id="ARBA00022553"/>
    </source>
</evidence>
<dbReference type="PROSITE" id="PS50109">
    <property type="entry name" value="HIS_KIN"/>
    <property type="match status" value="1"/>
</dbReference>
<keyword evidence="13" id="KW-1133">Transmembrane helix</keyword>
<dbReference type="FunFam" id="1.10.287.130:FF:000002">
    <property type="entry name" value="Two-component osmosensing histidine kinase"/>
    <property type="match status" value="1"/>
</dbReference>
<keyword evidence="8" id="KW-0067">ATP-binding</keyword>
<dbReference type="AlphaFoldDB" id="A0AAW9S7R4"/>
<dbReference type="SMART" id="SM00304">
    <property type="entry name" value="HAMP"/>
    <property type="match status" value="1"/>
</dbReference>
<dbReference type="InterPro" id="IPR003594">
    <property type="entry name" value="HATPase_dom"/>
</dbReference>
<dbReference type="Gene3D" id="3.40.50.2300">
    <property type="match status" value="1"/>
</dbReference>
<dbReference type="InterPro" id="IPR005467">
    <property type="entry name" value="His_kinase_dom"/>
</dbReference>
<dbReference type="PANTHER" id="PTHR45339">
    <property type="entry name" value="HYBRID SIGNAL TRANSDUCTION HISTIDINE KINASE J"/>
    <property type="match status" value="1"/>
</dbReference>
<feature type="domain" description="Response regulatory" evidence="15">
    <location>
        <begin position="535"/>
        <end position="653"/>
    </location>
</feature>
<dbReference type="EC" id="2.7.13.3" evidence="3"/>
<dbReference type="SMART" id="SM00387">
    <property type="entry name" value="HATPase_c"/>
    <property type="match status" value="1"/>
</dbReference>
<keyword evidence="13" id="KW-0472">Membrane</keyword>
<feature type="transmembrane region" description="Helical" evidence="13">
    <location>
        <begin position="181"/>
        <end position="206"/>
    </location>
</feature>
<dbReference type="Pfam" id="PF00512">
    <property type="entry name" value="HisKA"/>
    <property type="match status" value="1"/>
</dbReference>
<comment type="subcellular location">
    <subcellularLocation>
        <location evidence="2">Membrane</location>
    </subcellularLocation>
</comment>
<evidence type="ECO:0000256" key="1">
    <source>
        <dbReference type="ARBA" id="ARBA00000085"/>
    </source>
</evidence>
<dbReference type="SUPFAM" id="SSF52172">
    <property type="entry name" value="CheY-like"/>
    <property type="match status" value="1"/>
</dbReference>
<dbReference type="GO" id="GO:0000155">
    <property type="term" value="F:phosphorelay sensor kinase activity"/>
    <property type="evidence" value="ECO:0007669"/>
    <property type="project" value="InterPro"/>
</dbReference>
<dbReference type="SUPFAM" id="SSF55874">
    <property type="entry name" value="ATPase domain of HSP90 chaperone/DNA topoisomerase II/histidine kinase"/>
    <property type="match status" value="1"/>
</dbReference>
<evidence type="ECO:0000256" key="12">
    <source>
        <dbReference type="PROSITE-ProRule" id="PRU00169"/>
    </source>
</evidence>
<dbReference type="Pfam" id="PF00072">
    <property type="entry name" value="Response_reg"/>
    <property type="match status" value="1"/>
</dbReference>
<organism evidence="17 18">
    <name type="scientific">Rapidithrix thailandica</name>
    <dbReference type="NCBI Taxonomy" id="413964"/>
    <lineage>
        <taxon>Bacteria</taxon>
        <taxon>Pseudomonadati</taxon>
        <taxon>Bacteroidota</taxon>
        <taxon>Cytophagia</taxon>
        <taxon>Cytophagales</taxon>
        <taxon>Flammeovirgaceae</taxon>
        <taxon>Rapidithrix</taxon>
    </lineage>
</organism>
<keyword evidence="7" id="KW-0418">Kinase</keyword>
<dbReference type="InterPro" id="IPR001789">
    <property type="entry name" value="Sig_transdc_resp-reg_receiver"/>
</dbReference>
<evidence type="ECO:0000256" key="6">
    <source>
        <dbReference type="ARBA" id="ARBA00022741"/>
    </source>
</evidence>
<name>A0AAW9S7R4_9BACT</name>
<evidence type="ECO:0000256" key="11">
    <source>
        <dbReference type="ARBA" id="ARBA00068150"/>
    </source>
</evidence>
<dbReference type="Gene3D" id="6.10.340.10">
    <property type="match status" value="1"/>
</dbReference>
<dbReference type="SMART" id="SM00448">
    <property type="entry name" value="REC"/>
    <property type="match status" value="1"/>
</dbReference>
<evidence type="ECO:0000256" key="9">
    <source>
        <dbReference type="ARBA" id="ARBA00023012"/>
    </source>
</evidence>
<keyword evidence="6" id="KW-0547">Nucleotide-binding</keyword>
<dbReference type="GO" id="GO:0005524">
    <property type="term" value="F:ATP binding"/>
    <property type="evidence" value="ECO:0007669"/>
    <property type="project" value="UniProtKB-KW"/>
</dbReference>
<gene>
    <name evidence="17" type="ORF">AAG747_18430</name>
</gene>
<dbReference type="Gene3D" id="3.30.565.10">
    <property type="entry name" value="Histidine kinase-like ATPase, C-terminal domain"/>
    <property type="match status" value="1"/>
</dbReference>
<evidence type="ECO:0000256" key="2">
    <source>
        <dbReference type="ARBA" id="ARBA00004370"/>
    </source>
</evidence>
<sequence length="658" mass="75336">MWNKIKDLTIKRKLITITMVISTFSLLFAFSIFFIYDFITYRQRLIQEQEQLARLIGKNNTITVEMNAPKSAQNELYELLYRDENILYGCIFDRQDQLFAFFDRQLINQVLPEGGDIIEFIVNDSLDVSESQFTPLYKEEDVVLNIWQDYLDIYVPIKDENQEVLVTVFIRSDLQQLYDRYVKYSVVFVSIFGISFFVSLAFSSYLQKLISKPIVELEKQTKEISNNQRKTVSIQHTGADEIGKLVDAYNDMLYLIAEKNDKLIKAKNQAESSAKAKQQFLANMSHEIRTPMNGIIGVADLLMNTELDEKQQNFLRIIRSSADHLLVIINDILDLSKIESGKLVFEDRKIVLKTLIDTVIASCQPKITQKKLETQTSIDASLPETFIGDTVRLNQILLNLFSNAVKFTIKGSITIGATLLKEDEKNVWIRFYVKDSGIGIPKEKQESIFSIFTQATSETTRKFGGTGLGLSISKQLVEMQGGRLYLKSEVGQGSTFSFEIKFKKDIDQNKTIELTNPANIPIIEEEKPEWDGKKNILLAEDNEVNQLLVETLLDDWNYHVDVAENGQIAIDKLKAKHYDLVLMDVHMPELDGYDATKAIRTQLDKPKSKIPIIAMTASALQGEADRCIQAGMDDYISKPFDKNVLYEKITRLIHQQDY</sequence>
<protein>
    <recommendedName>
        <fullName evidence="11">Sensory/regulatory protein RpfC</fullName>
        <ecNumber evidence="3">2.7.13.3</ecNumber>
    </recommendedName>
</protein>
<dbReference type="CDD" id="cd17546">
    <property type="entry name" value="REC_hyHK_CKI1_RcsC-like"/>
    <property type="match status" value="1"/>
</dbReference>
<evidence type="ECO:0000256" key="3">
    <source>
        <dbReference type="ARBA" id="ARBA00012438"/>
    </source>
</evidence>
<accession>A0AAW9S7R4</accession>
<evidence type="ECO:0000259" key="15">
    <source>
        <dbReference type="PROSITE" id="PS50110"/>
    </source>
</evidence>
<evidence type="ECO:0000256" key="10">
    <source>
        <dbReference type="ARBA" id="ARBA00064003"/>
    </source>
</evidence>
<dbReference type="InterPro" id="IPR036890">
    <property type="entry name" value="HATPase_C_sf"/>
</dbReference>
<dbReference type="FunFam" id="3.30.565.10:FF:000010">
    <property type="entry name" value="Sensor histidine kinase RcsC"/>
    <property type="match status" value="1"/>
</dbReference>
<dbReference type="CDD" id="cd16922">
    <property type="entry name" value="HATPase_EvgS-ArcB-TorS-like"/>
    <property type="match status" value="1"/>
</dbReference>
<dbReference type="PRINTS" id="PR00344">
    <property type="entry name" value="BCTRLSENSOR"/>
</dbReference>
<dbReference type="CDD" id="cd06225">
    <property type="entry name" value="HAMP"/>
    <property type="match status" value="1"/>
</dbReference>
<dbReference type="Proteomes" id="UP001403385">
    <property type="component" value="Unassembled WGS sequence"/>
</dbReference>
<dbReference type="Pfam" id="PF00672">
    <property type="entry name" value="HAMP"/>
    <property type="match status" value="1"/>
</dbReference>
<dbReference type="InterPro" id="IPR011006">
    <property type="entry name" value="CheY-like_superfamily"/>
</dbReference>
<comment type="catalytic activity">
    <reaction evidence="1">
        <text>ATP + protein L-histidine = ADP + protein N-phospho-L-histidine.</text>
        <dbReference type="EC" id="2.7.13.3"/>
    </reaction>
</comment>
<dbReference type="InterPro" id="IPR003661">
    <property type="entry name" value="HisK_dim/P_dom"/>
</dbReference>
<keyword evidence="4 12" id="KW-0597">Phosphoprotein</keyword>